<evidence type="ECO:0000313" key="5">
    <source>
        <dbReference type="Proteomes" id="UP000193964"/>
    </source>
</evidence>
<accession>A0A132PLA5</accession>
<feature type="chain" id="PRO_5007453429" evidence="1">
    <location>
        <begin position="33"/>
        <end position="197"/>
    </location>
</feature>
<dbReference type="RefSeq" id="WP_067850982.1">
    <property type="nucleotide sequence ID" value="NZ_JACKUA010000035.1"/>
</dbReference>
<sequence length="197" mass="20993">MHGVTVSTAAIARTRGARTLAVLATAMVPVFAACSTDEPASPEVPQTGAPAAADAKHGPFFPQCGGVTDQTVSELTQVQGLVNTATNSSGCQWLQGGSILGPHFSFTWFRGSPIGRERKTEELSRTSVEDINIEGHSGFIATGEDPLGRPGDINLCEIGIQFDDDFIEWSISFNQKPYPDPCEVAKELTRQSIVNSK</sequence>
<dbReference type="Proteomes" id="UP000070612">
    <property type="component" value="Unassembled WGS sequence"/>
</dbReference>
<dbReference type="AlphaFoldDB" id="A0A132PLA5"/>
<dbReference type="Proteomes" id="UP000193964">
    <property type="component" value="Unassembled WGS sequence"/>
</dbReference>
<dbReference type="InterPro" id="IPR024520">
    <property type="entry name" value="DUF3558"/>
</dbReference>
<name>A0A132PLA5_9MYCO</name>
<protein>
    <submittedName>
        <fullName evidence="2">Lipoprotein LprB</fullName>
    </submittedName>
</protein>
<proteinExistence type="predicted"/>
<keyword evidence="2" id="KW-0449">Lipoprotein</keyword>
<keyword evidence="1" id="KW-0732">Signal</keyword>
<reference evidence="3 5" key="2">
    <citation type="submission" date="2016-01" db="EMBL/GenBank/DDBJ databases">
        <title>The new phylogeny of the genus Mycobacterium.</title>
        <authorList>
            <person name="Tarcisio F."/>
            <person name="Conor M."/>
            <person name="Antonella G."/>
            <person name="Elisabetta G."/>
            <person name="Giulia F.S."/>
            <person name="Sara T."/>
            <person name="Anna F."/>
            <person name="Clotilde B."/>
            <person name="Roberto B."/>
            <person name="Veronica D.S."/>
            <person name="Fabio R."/>
            <person name="Monica P."/>
            <person name="Olivier J."/>
            <person name="Enrico T."/>
            <person name="Nicola S."/>
        </authorList>
    </citation>
    <scope>NUCLEOTIDE SEQUENCE [LARGE SCALE GENOMIC DNA]</scope>
    <source>
        <strain evidence="3 5">ATCC 700010</strain>
    </source>
</reference>
<dbReference type="EMBL" id="LGTW01000010">
    <property type="protein sequence ID" value="KWX23135.1"/>
    <property type="molecule type" value="Genomic_DNA"/>
</dbReference>
<keyword evidence="4" id="KW-1185">Reference proteome</keyword>
<evidence type="ECO:0000313" key="3">
    <source>
        <dbReference type="EMBL" id="ORX13322.1"/>
    </source>
</evidence>
<reference evidence="2 4" key="1">
    <citation type="submission" date="2015-07" db="EMBL/GenBank/DDBJ databases">
        <title>A draft genome sequence of Mycobacterium wolinskyi.</title>
        <authorList>
            <person name="de Man T.J."/>
            <person name="Perry K.A."/>
            <person name="Coulliette A.D."/>
            <person name="Jensen B."/>
            <person name="Toney N.C."/>
            <person name="Limbago B.M."/>
            <person name="Noble-Wang J."/>
        </authorList>
    </citation>
    <scope>NUCLEOTIDE SEQUENCE [LARGE SCALE GENOMIC DNA]</scope>
    <source>
        <strain evidence="2 4">CDC_01</strain>
    </source>
</reference>
<dbReference type="PATRIC" id="fig|59750.3.peg.837"/>
<evidence type="ECO:0000313" key="2">
    <source>
        <dbReference type="EMBL" id="KWX23135.1"/>
    </source>
</evidence>
<comment type="caution">
    <text evidence="2">The sequence shown here is derived from an EMBL/GenBank/DDBJ whole genome shotgun (WGS) entry which is preliminary data.</text>
</comment>
<dbReference type="STRING" id="59750.AWC31_02000"/>
<evidence type="ECO:0000256" key="1">
    <source>
        <dbReference type="SAM" id="SignalP"/>
    </source>
</evidence>
<feature type="signal peptide" evidence="1">
    <location>
        <begin position="1"/>
        <end position="32"/>
    </location>
</feature>
<gene>
    <name evidence="2" type="ORF">AFM11_17415</name>
    <name evidence="3" type="ORF">AWC31_02000</name>
</gene>
<evidence type="ECO:0000313" key="4">
    <source>
        <dbReference type="Proteomes" id="UP000070612"/>
    </source>
</evidence>
<dbReference type="Pfam" id="PF12079">
    <property type="entry name" value="DUF3558"/>
    <property type="match status" value="1"/>
</dbReference>
<organism evidence="2 4">
    <name type="scientific">Mycolicibacterium wolinskyi</name>
    <dbReference type="NCBI Taxonomy" id="59750"/>
    <lineage>
        <taxon>Bacteria</taxon>
        <taxon>Bacillati</taxon>
        <taxon>Actinomycetota</taxon>
        <taxon>Actinomycetes</taxon>
        <taxon>Mycobacteriales</taxon>
        <taxon>Mycobacteriaceae</taxon>
        <taxon>Mycolicibacterium</taxon>
    </lineage>
</organism>
<dbReference type="EMBL" id="LQQA01000023">
    <property type="protein sequence ID" value="ORX13322.1"/>
    <property type="molecule type" value="Genomic_DNA"/>
</dbReference>